<dbReference type="AlphaFoldDB" id="A0A8J4AR85"/>
<evidence type="ECO:0000313" key="1">
    <source>
        <dbReference type="EMBL" id="GIL46286.1"/>
    </source>
</evidence>
<dbReference type="EMBL" id="BNCO01000003">
    <property type="protein sequence ID" value="GIL46286.1"/>
    <property type="molecule type" value="Genomic_DNA"/>
</dbReference>
<sequence>MQLRCVDDDVEGLQYICRMYSVVVRVVQGDGFDLEGLYQPGLLNEVEAQGRQRVALGGILQRPAVELPAVSTSKKPLYLHSVVLVSFGRKQENAVQASPVPLTHNGASPATS</sequence>
<proteinExistence type="predicted"/>
<protein>
    <submittedName>
        <fullName evidence="1">Uncharacterized protein</fullName>
    </submittedName>
</protein>
<comment type="caution">
    <text evidence="1">The sequence shown here is derived from an EMBL/GenBank/DDBJ whole genome shotgun (WGS) entry which is preliminary data.</text>
</comment>
<dbReference type="Proteomes" id="UP000747399">
    <property type="component" value="Unassembled WGS sequence"/>
</dbReference>
<keyword evidence="2" id="KW-1185">Reference proteome</keyword>
<evidence type="ECO:0000313" key="2">
    <source>
        <dbReference type="Proteomes" id="UP000747399"/>
    </source>
</evidence>
<name>A0A8J4AR85_9CHLO</name>
<gene>
    <name evidence="1" type="ORF">Vafri_3304</name>
</gene>
<accession>A0A8J4AR85</accession>
<organism evidence="1 2">
    <name type="scientific">Volvox africanus</name>
    <dbReference type="NCBI Taxonomy" id="51714"/>
    <lineage>
        <taxon>Eukaryota</taxon>
        <taxon>Viridiplantae</taxon>
        <taxon>Chlorophyta</taxon>
        <taxon>core chlorophytes</taxon>
        <taxon>Chlorophyceae</taxon>
        <taxon>CS clade</taxon>
        <taxon>Chlamydomonadales</taxon>
        <taxon>Volvocaceae</taxon>
        <taxon>Volvox</taxon>
    </lineage>
</organism>
<reference evidence="1" key="1">
    <citation type="journal article" date="2021" name="Proc. Natl. Acad. Sci. U.S.A.">
        <title>Three genomes in the algal genus Volvox reveal the fate of a haploid sex-determining region after a transition to homothallism.</title>
        <authorList>
            <person name="Yamamoto K."/>
            <person name="Hamaji T."/>
            <person name="Kawai-Toyooka H."/>
            <person name="Matsuzaki R."/>
            <person name="Takahashi F."/>
            <person name="Nishimura Y."/>
            <person name="Kawachi M."/>
            <person name="Noguchi H."/>
            <person name="Minakuchi Y."/>
            <person name="Umen J.G."/>
            <person name="Toyoda A."/>
            <person name="Nozaki H."/>
        </authorList>
    </citation>
    <scope>NUCLEOTIDE SEQUENCE</scope>
    <source>
        <strain evidence="1">NIES-3780</strain>
    </source>
</reference>